<evidence type="ECO:0000256" key="6">
    <source>
        <dbReference type="NCBIfam" id="TIGR02188"/>
    </source>
</evidence>
<evidence type="ECO:0000313" key="11">
    <source>
        <dbReference type="Proteomes" id="UP000032568"/>
    </source>
</evidence>
<reference evidence="10 11" key="2">
    <citation type="journal article" date="2022" name="Mar. Drugs">
        <title>Bioassay-Guided Fractionation Leads to the Detection of Cholic Acid Generated by the Rare Thalassomonas sp.</title>
        <authorList>
            <person name="Pheiffer F."/>
            <person name="Schneider Y.K."/>
            <person name="Hansen E.H."/>
            <person name="Andersen J.H."/>
            <person name="Isaksson J."/>
            <person name="Busche T."/>
            <person name="R C."/>
            <person name="Kalinowski J."/>
            <person name="Zyl L.V."/>
            <person name="Trindade M."/>
        </authorList>
    </citation>
    <scope>NUCLEOTIDE SEQUENCE [LARGE SCALE GENOMIC DNA]</scope>
    <source>
        <strain evidence="10 11">A5K-106</strain>
    </source>
</reference>
<dbReference type="EC" id="6.2.1.1" evidence="6"/>
<dbReference type="Gene3D" id="3.40.50.12780">
    <property type="entry name" value="N-terminal domain of ligase-like"/>
    <property type="match status" value="1"/>
</dbReference>
<sequence>MNDANSSELFNPSINVMEQANIPEYQALYDYSINNREAFWAEQAETLGWYKKWDKVLDESQAPFYQWFSGGKTNIVHNAVDRHLTNANRNKMAIIWEGENGQVRNYSYNGLNREVCQFANVLKSMGVEKGDVVTIYMPQIPELIFAMLACAKIGAIHSVVYGGFSTDALASRIEDAHSRVLITADGGWRRGKAIDLKTIADNAMKRSPTIEVCICVKNNDLEVEMEATRDFWYHDLVALPIASPKCGTEQLDAEDPLFILYTSGTTGSPKGMLHTHGGYSVYTSTTHRMAFDIKPEDRWWCAADPGWITGHSYIVYGPLINGATIMLYEGAPNYPYPNRWWQIIEKYGINILYTSPTAIRGLMRFGDRWPKKHDLSSLRLLGSVGEPINPEAWKWYHQVIGNGNCPIIDTWWQTETGGLMICPLPITPLKPGSATKPFFGNEITIVDDEGREVAANEEGKLIINNPWPGMARTIFKDDERYKSLYWNEVDGKWRYLAGDSAKKDDDGYIWVIGRMDEVLKVSGYRLGTAEIESALVSHPQVTEAAAIGLPHELKGNAIHTYAILAQGVAGSDELALELREHVAREMGRIAMPEDVTFVESLPKTRSGKIMRRVLKARALGQDEGDLSTLEE</sequence>
<dbReference type="AlphaFoldDB" id="A0AAE9YRN2"/>
<protein>
    <recommendedName>
        <fullName evidence="6">Acetate--CoA ligase</fullName>
        <ecNumber evidence="6">6.2.1.1</ecNumber>
    </recommendedName>
</protein>
<dbReference type="Pfam" id="PF16177">
    <property type="entry name" value="ACAS_N"/>
    <property type="match status" value="1"/>
</dbReference>
<evidence type="ECO:0000256" key="1">
    <source>
        <dbReference type="ARBA" id="ARBA00006432"/>
    </source>
</evidence>
<dbReference type="EMBL" id="CP059735">
    <property type="protein sequence ID" value="WDD99631.1"/>
    <property type="molecule type" value="Genomic_DNA"/>
</dbReference>
<feature type="domain" description="AMP-dependent synthetase/ligase" evidence="7">
    <location>
        <begin position="87"/>
        <end position="470"/>
    </location>
</feature>
<keyword evidence="5" id="KW-0007">Acetylation</keyword>
<keyword evidence="11" id="KW-1185">Reference proteome</keyword>
<dbReference type="PANTHER" id="PTHR24095">
    <property type="entry name" value="ACETYL-COENZYME A SYNTHETASE"/>
    <property type="match status" value="1"/>
</dbReference>
<evidence type="ECO:0000256" key="5">
    <source>
        <dbReference type="ARBA" id="ARBA00022990"/>
    </source>
</evidence>
<dbReference type="GO" id="GO:0016208">
    <property type="term" value="F:AMP binding"/>
    <property type="evidence" value="ECO:0007669"/>
    <property type="project" value="InterPro"/>
</dbReference>
<dbReference type="InterPro" id="IPR042099">
    <property type="entry name" value="ANL_N_sf"/>
</dbReference>
<dbReference type="Pfam" id="PF13193">
    <property type="entry name" value="AMP-binding_C"/>
    <property type="match status" value="1"/>
</dbReference>
<evidence type="ECO:0000259" key="9">
    <source>
        <dbReference type="Pfam" id="PF16177"/>
    </source>
</evidence>
<evidence type="ECO:0000256" key="3">
    <source>
        <dbReference type="ARBA" id="ARBA00022741"/>
    </source>
</evidence>
<keyword evidence="3" id="KW-0547">Nucleotide-binding</keyword>
<dbReference type="InterPro" id="IPR011904">
    <property type="entry name" value="Ac_CoA_lig"/>
</dbReference>
<dbReference type="FunFam" id="3.40.50.12780:FF:000001">
    <property type="entry name" value="Acetyl-coenzyme A synthetase"/>
    <property type="match status" value="1"/>
</dbReference>
<keyword evidence="2 10" id="KW-0436">Ligase</keyword>
<dbReference type="Gene3D" id="3.30.300.30">
    <property type="match status" value="1"/>
</dbReference>
<dbReference type="CDD" id="cd05966">
    <property type="entry name" value="ACS"/>
    <property type="match status" value="1"/>
</dbReference>
<feature type="domain" description="AMP-binding enzyme C-terminal" evidence="8">
    <location>
        <begin position="530"/>
        <end position="608"/>
    </location>
</feature>
<dbReference type="InterPro" id="IPR000873">
    <property type="entry name" value="AMP-dep_synth/lig_dom"/>
</dbReference>
<dbReference type="RefSeq" id="WP_044835003.1">
    <property type="nucleotide sequence ID" value="NZ_CP059735.1"/>
</dbReference>
<name>A0AAE9YRN2_9GAMM</name>
<dbReference type="GO" id="GO:0005829">
    <property type="term" value="C:cytosol"/>
    <property type="evidence" value="ECO:0007669"/>
    <property type="project" value="TreeGrafter"/>
</dbReference>
<dbReference type="InterPro" id="IPR032387">
    <property type="entry name" value="ACAS_N"/>
</dbReference>
<dbReference type="InterPro" id="IPR045851">
    <property type="entry name" value="AMP-bd_C_sf"/>
</dbReference>
<evidence type="ECO:0000256" key="4">
    <source>
        <dbReference type="ARBA" id="ARBA00022840"/>
    </source>
</evidence>
<dbReference type="InterPro" id="IPR025110">
    <property type="entry name" value="AMP-bd_C"/>
</dbReference>
<dbReference type="InterPro" id="IPR020845">
    <property type="entry name" value="AMP-binding_CS"/>
</dbReference>
<dbReference type="KEGG" id="tact:SG35_002860"/>
<reference evidence="10 11" key="1">
    <citation type="journal article" date="2015" name="Genome Announc.">
        <title>Draft Genome Sequences of Marine Isolates of Thalassomonas viridans and Thalassomonas actiniarum.</title>
        <authorList>
            <person name="Olonade I."/>
            <person name="van Zyl L.J."/>
            <person name="Trindade M."/>
        </authorList>
    </citation>
    <scope>NUCLEOTIDE SEQUENCE [LARGE SCALE GENOMIC DNA]</scope>
    <source>
        <strain evidence="10 11">A5K-106</strain>
    </source>
</reference>
<dbReference type="Proteomes" id="UP000032568">
    <property type="component" value="Chromosome"/>
</dbReference>
<evidence type="ECO:0000259" key="7">
    <source>
        <dbReference type="Pfam" id="PF00501"/>
    </source>
</evidence>
<accession>A0AAE9YRN2</accession>
<dbReference type="SUPFAM" id="SSF56801">
    <property type="entry name" value="Acetyl-CoA synthetase-like"/>
    <property type="match status" value="1"/>
</dbReference>
<comment type="similarity">
    <text evidence="1">Belongs to the ATP-dependent AMP-binding enzyme family.</text>
</comment>
<keyword evidence="4" id="KW-0067">ATP-binding</keyword>
<dbReference type="PANTHER" id="PTHR24095:SF14">
    <property type="entry name" value="ACETYL-COENZYME A SYNTHETASE 1"/>
    <property type="match status" value="1"/>
</dbReference>
<dbReference type="GO" id="GO:0019427">
    <property type="term" value="P:acetyl-CoA biosynthetic process from acetate"/>
    <property type="evidence" value="ECO:0007669"/>
    <property type="project" value="UniProtKB-UniRule"/>
</dbReference>
<dbReference type="GO" id="GO:0005524">
    <property type="term" value="F:ATP binding"/>
    <property type="evidence" value="ECO:0007669"/>
    <property type="project" value="UniProtKB-KW"/>
</dbReference>
<dbReference type="NCBIfam" id="NF001208">
    <property type="entry name" value="PRK00174.1"/>
    <property type="match status" value="1"/>
</dbReference>
<dbReference type="NCBIfam" id="TIGR02188">
    <property type="entry name" value="Ac_CoA_lig_AcsA"/>
    <property type="match status" value="1"/>
</dbReference>
<gene>
    <name evidence="10" type="primary">acs</name>
    <name evidence="10" type="ORF">SG35_002860</name>
</gene>
<dbReference type="Pfam" id="PF00501">
    <property type="entry name" value="AMP-binding"/>
    <property type="match status" value="1"/>
</dbReference>
<organism evidence="10 11">
    <name type="scientific">Thalassomonas actiniarum</name>
    <dbReference type="NCBI Taxonomy" id="485447"/>
    <lineage>
        <taxon>Bacteria</taxon>
        <taxon>Pseudomonadati</taxon>
        <taxon>Pseudomonadota</taxon>
        <taxon>Gammaproteobacteria</taxon>
        <taxon>Alteromonadales</taxon>
        <taxon>Colwelliaceae</taxon>
        <taxon>Thalassomonas</taxon>
    </lineage>
</organism>
<evidence type="ECO:0000313" key="10">
    <source>
        <dbReference type="EMBL" id="WDD99631.1"/>
    </source>
</evidence>
<evidence type="ECO:0000256" key="2">
    <source>
        <dbReference type="ARBA" id="ARBA00022598"/>
    </source>
</evidence>
<proteinExistence type="inferred from homology"/>
<feature type="domain" description="Acetyl-coenzyme A synthetase N-terminal" evidence="9">
    <location>
        <begin position="25"/>
        <end position="79"/>
    </location>
</feature>
<dbReference type="PROSITE" id="PS00455">
    <property type="entry name" value="AMP_BINDING"/>
    <property type="match status" value="1"/>
</dbReference>
<evidence type="ECO:0000259" key="8">
    <source>
        <dbReference type="Pfam" id="PF13193"/>
    </source>
</evidence>
<dbReference type="GO" id="GO:0003987">
    <property type="term" value="F:acetate-CoA ligase activity"/>
    <property type="evidence" value="ECO:0007669"/>
    <property type="project" value="UniProtKB-UniRule"/>
</dbReference>